<feature type="domain" description="Protein FecR C-terminal" evidence="3">
    <location>
        <begin position="323"/>
        <end position="390"/>
    </location>
</feature>
<dbReference type="RefSeq" id="WP_130858165.1">
    <property type="nucleotide sequence ID" value="NZ_JBHLWO010000005.1"/>
</dbReference>
<dbReference type="PANTHER" id="PTHR30273:SF2">
    <property type="entry name" value="PROTEIN FECR"/>
    <property type="match status" value="1"/>
</dbReference>
<reference evidence="4 5" key="1">
    <citation type="submission" date="2024-09" db="EMBL/GenBank/DDBJ databases">
        <authorList>
            <person name="Sun Q."/>
            <person name="Mori K."/>
        </authorList>
    </citation>
    <scope>NUCLEOTIDE SEQUENCE [LARGE SCALE GENOMIC DNA]</scope>
    <source>
        <strain evidence="4 5">CCM 7765</strain>
    </source>
</reference>
<dbReference type="PANTHER" id="PTHR30273">
    <property type="entry name" value="PERIPLASMIC SIGNAL SENSOR AND SIGMA FACTOR ACTIVATOR FECR-RELATED"/>
    <property type="match status" value="1"/>
</dbReference>
<evidence type="ECO:0000259" key="2">
    <source>
        <dbReference type="Pfam" id="PF04773"/>
    </source>
</evidence>
<proteinExistence type="predicted"/>
<keyword evidence="1" id="KW-0472">Membrane</keyword>
<evidence type="ECO:0000313" key="5">
    <source>
        <dbReference type="Proteomes" id="UP001589774"/>
    </source>
</evidence>
<name>A0ABV6HR73_9SPHI</name>
<sequence>MKYSARYQELAAKWLSNTISEEEKKEFAAWYNEGQDEELIIQSKFAGNEEAYRKQLFDKIKHLTSLSDNKVGPRSLNKRWMYVAASIISLTVIGALIYLDRPDTQRKELVKKEGSIPKKERAWSDDKTMLRLSNGDVVNLDDVPVGTSLNVEGVTIHKSEENVIRCVSDRKVSARDGQAYSTIIKTPVGKDYKLVLADGSVVWLNAASEIRFSLHSWGQRRVKLDGEAYFAVDPAEGKAVPFIVETRQQEVYVLGTEFNVDAYRDEKWARTTLVKGSVKVKQMHTDAVAILKPNQQAKVSHHMSKIKIRSVDASEIVSWKNGYFSFHDSDIQSVLKQFARWYGVEVIYRRTEFAETYVGKIPRSLSLTEAISVLETVGVKCKMEGKKLVII</sequence>
<comment type="caution">
    <text evidence="4">The sequence shown here is derived from an EMBL/GenBank/DDBJ whole genome shotgun (WGS) entry which is preliminary data.</text>
</comment>
<accession>A0ABV6HR73</accession>
<feature type="transmembrane region" description="Helical" evidence="1">
    <location>
        <begin position="80"/>
        <end position="99"/>
    </location>
</feature>
<keyword evidence="1" id="KW-1133">Transmembrane helix</keyword>
<organism evidence="4 5">
    <name type="scientific">Olivibacter oleidegradans</name>
    <dbReference type="NCBI Taxonomy" id="760123"/>
    <lineage>
        <taxon>Bacteria</taxon>
        <taxon>Pseudomonadati</taxon>
        <taxon>Bacteroidota</taxon>
        <taxon>Sphingobacteriia</taxon>
        <taxon>Sphingobacteriales</taxon>
        <taxon>Sphingobacteriaceae</taxon>
        <taxon>Olivibacter</taxon>
    </lineage>
</organism>
<dbReference type="Proteomes" id="UP001589774">
    <property type="component" value="Unassembled WGS sequence"/>
</dbReference>
<dbReference type="Pfam" id="PF04773">
    <property type="entry name" value="FecR"/>
    <property type="match status" value="1"/>
</dbReference>
<dbReference type="Gene3D" id="2.60.120.1440">
    <property type="match status" value="1"/>
</dbReference>
<dbReference type="InterPro" id="IPR012373">
    <property type="entry name" value="Ferrdict_sens_TM"/>
</dbReference>
<dbReference type="Pfam" id="PF16344">
    <property type="entry name" value="FecR_C"/>
    <property type="match status" value="1"/>
</dbReference>
<keyword evidence="5" id="KW-1185">Reference proteome</keyword>
<feature type="domain" description="FecR protein" evidence="2">
    <location>
        <begin position="184"/>
        <end position="279"/>
    </location>
</feature>
<dbReference type="EMBL" id="JBHLWO010000005">
    <property type="protein sequence ID" value="MFC0321392.1"/>
    <property type="molecule type" value="Genomic_DNA"/>
</dbReference>
<dbReference type="InterPro" id="IPR006860">
    <property type="entry name" value="FecR"/>
</dbReference>
<dbReference type="Gene3D" id="3.55.50.30">
    <property type="match status" value="1"/>
</dbReference>
<keyword evidence="1" id="KW-0812">Transmembrane</keyword>
<evidence type="ECO:0000313" key="4">
    <source>
        <dbReference type="EMBL" id="MFC0321392.1"/>
    </source>
</evidence>
<protein>
    <submittedName>
        <fullName evidence="4">FecR family protein</fullName>
    </submittedName>
</protein>
<evidence type="ECO:0000256" key="1">
    <source>
        <dbReference type="SAM" id="Phobius"/>
    </source>
</evidence>
<dbReference type="InterPro" id="IPR032508">
    <property type="entry name" value="FecR_C"/>
</dbReference>
<evidence type="ECO:0000259" key="3">
    <source>
        <dbReference type="Pfam" id="PF16344"/>
    </source>
</evidence>
<gene>
    <name evidence="4" type="ORF">ACFFI0_23950</name>
</gene>